<evidence type="ECO:0000256" key="1">
    <source>
        <dbReference type="ARBA" id="ARBA00022801"/>
    </source>
</evidence>
<accession>A0A6A5XBB6</accession>
<dbReference type="EMBL" id="ML978077">
    <property type="protein sequence ID" value="KAF2010262.1"/>
    <property type="molecule type" value="Genomic_DNA"/>
</dbReference>
<protein>
    <submittedName>
        <fullName evidence="5">Putative hydrolase</fullName>
    </submittedName>
</protein>
<name>A0A6A5XBB6_9PLEO</name>
<organism evidence="5 6">
    <name type="scientific">Aaosphaeria arxii CBS 175.79</name>
    <dbReference type="NCBI Taxonomy" id="1450172"/>
    <lineage>
        <taxon>Eukaryota</taxon>
        <taxon>Fungi</taxon>
        <taxon>Dikarya</taxon>
        <taxon>Ascomycota</taxon>
        <taxon>Pezizomycotina</taxon>
        <taxon>Dothideomycetes</taxon>
        <taxon>Pleosporomycetidae</taxon>
        <taxon>Pleosporales</taxon>
        <taxon>Pleosporales incertae sedis</taxon>
        <taxon>Aaosphaeria</taxon>
    </lineage>
</organism>
<dbReference type="InterPro" id="IPR000073">
    <property type="entry name" value="AB_hydrolase_1"/>
</dbReference>
<feature type="signal peptide" evidence="3">
    <location>
        <begin position="1"/>
        <end position="21"/>
    </location>
</feature>
<reference evidence="5" key="1">
    <citation type="journal article" date="2020" name="Stud. Mycol.">
        <title>101 Dothideomycetes genomes: a test case for predicting lifestyles and emergence of pathogens.</title>
        <authorList>
            <person name="Haridas S."/>
            <person name="Albert R."/>
            <person name="Binder M."/>
            <person name="Bloem J."/>
            <person name="Labutti K."/>
            <person name="Salamov A."/>
            <person name="Andreopoulos B."/>
            <person name="Baker S."/>
            <person name="Barry K."/>
            <person name="Bills G."/>
            <person name="Bluhm B."/>
            <person name="Cannon C."/>
            <person name="Castanera R."/>
            <person name="Culley D."/>
            <person name="Daum C."/>
            <person name="Ezra D."/>
            <person name="Gonzalez J."/>
            <person name="Henrissat B."/>
            <person name="Kuo A."/>
            <person name="Liang C."/>
            <person name="Lipzen A."/>
            <person name="Lutzoni F."/>
            <person name="Magnuson J."/>
            <person name="Mondo S."/>
            <person name="Nolan M."/>
            <person name="Ohm R."/>
            <person name="Pangilinan J."/>
            <person name="Park H.-J."/>
            <person name="Ramirez L."/>
            <person name="Alfaro M."/>
            <person name="Sun H."/>
            <person name="Tritt A."/>
            <person name="Yoshinaga Y."/>
            <person name="Zwiers L.-H."/>
            <person name="Turgeon B."/>
            <person name="Goodwin S."/>
            <person name="Spatafora J."/>
            <person name="Crous P."/>
            <person name="Grigoriev I."/>
        </authorList>
    </citation>
    <scope>NUCLEOTIDE SEQUENCE</scope>
    <source>
        <strain evidence="5">CBS 175.79</strain>
    </source>
</reference>
<keyword evidence="3" id="KW-0732">Signal</keyword>
<comment type="similarity">
    <text evidence="2">Belongs to the AB hydrolase superfamily. Epoxide hydrolase family.</text>
</comment>
<dbReference type="GeneID" id="54286833"/>
<dbReference type="RefSeq" id="XP_033378601.1">
    <property type="nucleotide sequence ID" value="XM_033529436.1"/>
</dbReference>
<evidence type="ECO:0000313" key="5">
    <source>
        <dbReference type="EMBL" id="KAF2010262.1"/>
    </source>
</evidence>
<evidence type="ECO:0000256" key="2">
    <source>
        <dbReference type="ARBA" id="ARBA00038334"/>
    </source>
</evidence>
<dbReference type="PRINTS" id="PR00412">
    <property type="entry name" value="EPOXHYDRLASE"/>
</dbReference>
<keyword evidence="6" id="KW-1185">Reference proteome</keyword>
<dbReference type="GO" id="GO:0016787">
    <property type="term" value="F:hydrolase activity"/>
    <property type="evidence" value="ECO:0007669"/>
    <property type="project" value="UniProtKB-KW"/>
</dbReference>
<keyword evidence="1 5" id="KW-0378">Hydrolase</keyword>
<feature type="domain" description="AB hydrolase-1" evidence="4">
    <location>
        <begin position="51"/>
        <end position="284"/>
    </location>
</feature>
<proteinExistence type="inferred from homology"/>
<dbReference type="Proteomes" id="UP000799778">
    <property type="component" value="Unassembled WGS sequence"/>
</dbReference>
<dbReference type="PRINTS" id="PR00111">
    <property type="entry name" value="ABHYDROLASE"/>
</dbReference>
<dbReference type="InterPro" id="IPR029058">
    <property type="entry name" value="AB_hydrolase_fold"/>
</dbReference>
<feature type="chain" id="PRO_5025522178" evidence="3">
    <location>
        <begin position="22"/>
        <end position="305"/>
    </location>
</feature>
<dbReference type="Gene3D" id="3.40.50.1820">
    <property type="entry name" value="alpha/beta hydrolase"/>
    <property type="match status" value="1"/>
</dbReference>
<sequence length="305" mass="34470">MFWTSFILWATCCQSLASAHAKILPPANGEEIFINNNGVTLHYRKYGCGPYLVLQHGFPDRETTFADFQVPAFAQSYTVLTPTLRGYPPSSVPPEAADYGPDYLVSDLAAILDHENTTTATVIGHDFGGAVVQYFSLYHPERVEAMVMMNTPPFATFVPLINFDKEAQEYARYTIPYYTYKPGQPKNISTLVENIRNTTYRAEIAAYLEASPIDGMLHYYSANYPGPPYEQNTSVSGYVQKVPSMLLWGVEDVYFSPKMLDGLEGFYNKGIRLVTVPGAGHWVFRDDWQRSNEEIWSFLKTVLRL</sequence>
<evidence type="ECO:0000259" key="4">
    <source>
        <dbReference type="Pfam" id="PF00561"/>
    </source>
</evidence>
<evidence type="ECO:0000313" key="6">
    <source>
        <dbReference type="Proteomes" id="UP000799778"/>
    </source>
</evidence>
<dbReference type="OrthoDB" id="408373at2759"/>
<dbReference type="SUPFAM" id="SSF53474">
    <property type="entry name" value="alpha/beta-Hydrolases"/>
    <property type="match status" value="1"/>
</dbReference>
<dbReference type="InterPro" id="IPR000639">
    <property type="entry name" value="Epox_hydrolase-like"/>
</dbReference>
<evidence type="ECO:0000256" key="3">
    <source>
        <dbReference type="SAM" id="SignalP"/>
    </source>
</evidence>
<gene>
    <name evidence="5" type="ORF">BU24DRAFT_428264</name>
</gene>
<dbReference type="Pfam" id="PF00561">
    <property type="entry name" value="Abhydrolase_1"/>
    <property type="match status" value="1"/>
</dbReference>
<dbReference type="AlphaFoldDB" id="A0A6A5XBB6"/>
<dbReference type="PANTHER" id="PTHR43329">
    <property type="entry name" value="EPOXIDE HYDROLASE"/>
    <property type="match status" value="1"/>
</dbReference>